<protein>
    <recommendedName>
        <fullName evidence="3">Cyclic nucleotide-binding domain-containing protein</fullName>
    </recommendedName>
</protein>
<evidence type="ECO:0000313" key="4">
    <source>
        <dbReference type="EMBL" id="KAF2300111.1"/>
    </source>
</evidence>
<dbReference type="PROSITE" id="PS50042">
    <property type="entry name" value="CNMP_BINDING_3"/>
    <property type="match status" value="1"/>
</dbReference>
<dbReference type="Gene3D" id="2.60.120.10">
    <property type="entry name" value="Jelly Rolls"/>
    <property type="match status" value="1"/>
</dbReference>
<dbReference type="PANTHER" id="PTHR45651:SF12">
    <property type="entry name" value="CYCLIC NUCLEOTIDE-GATED ION CHANNEL 15-RELATED"/>
    <property type="match status" value="1"/>
</dbReference>
<dbReference type="PANTHER" id="PTHR45651">
    <property type="entry name" value="CYCLIC NUCLEOTIDE-GATED ION CHANNEL 15-RELATED-RELATED"/>
    <property type="match status" value="1"/>
</dbReference>
<dbReference type="Gene3D" id="1.10.287.630">
    <property type="entry name" value="Helix hairpin bin"/>
    <property type="match status" value="1"/>
</dbReference>
<keyword evidence="1" id="KW-1071">Ligand-gated ion channel</keyword>
<comment type="caution">
    <text evidence="4">The sequence shown here is derived from an EMBL/GenBank/DDBJ whole genome shotgun (WGS) entry which is preliminary data.</text>
</comment>
<organism evidence="4 5">
    <name type="scientific">Hevea brasiliensis</name>
    <name type="common">Para rubber tree</name>
    <name type="synonym">Siphonia brasiliensis</name>
    <dbReference type="NCBI Taxonomy" id="3981"/>
    <lineage>
        <taxon>Eukaryota</taxon>
        <taxon>Viridiplantae</taxon>
        <taxon>Streptophyta</taxon>
        <taxon>Embryophyta</taxon>
        <taxon>Tracheophyta</taxon>
        <taxon>Spermatophyta</taxon>
        <taxon>Magnoliopsida</taxon>
        <taxon>eudicotyledons</taxon>
        <taxon>Gunneridae</taxon>
        <taxon>Pentapetalae</taxon>
        <taxon>rosids</taxon>
        <taxon>fabids</taxon>
        <taxon>Malpighiales</taxon>
        <taxon>Euphorbiaceae</taxon>
        <taxon>Crotonoideae</taxon>
        <taxon>Micrandreae</taxon>
        <taxon>Hevea</taxon>
    </lineage>
</organism>
<dbReference type="CDD" id="cd00038">
    <property type="entry name" value="CAP_ED"/>
    <property type="match status" value="1"/>
</dbReference>
<evidence type="ECO:0000259" key="3">
    <source>
        <dbReference type="PROSITE" id="PS50042"/>
    </source>
</evidence>
<keyword evidence="5" id="KW-1185">Reference proteome</keyword>
<keyword evidence="1" id="KW-0813">Transport</keyword>
<evidence type="ECO:0000256" key="1">
    <source>
        <dbReference type="ARBA" id="ARBA00023286"/>
    </source>
</evidence>
<dbReference type="SUPFAM" id="SSF51206">
    <property type="entry name" value="cAMP-binding domain-like"/>
    <property type="match status" value="1"/>
</dbReference>
<dbReference type="AlphaFoldDB" id="A0A6A6LFB0"/>
<dbReference type="GO" id="GO:0016020">
    <property type="term" value="C:membrane"/>
    <property type="evidence" value="ECO:0007669"/>
    <property type="project" value="UniProtKB-SubCell"/>
</dbReference>
<dbReference type="InterPro" id="IPR018490">
    <property type="entry name" value="cNMP-bd_dom_sf"/>
</dbReference>
<evidence type="ECO:0000313" key="5">
    <source>
        <dbReference type="Proteomes" id="UP000467840"/>
    </source>
</evidence>
<reference evidence="4 5" key="1">
    <citation type="journal article" date="2020" name="Mol. Plant">
        <title>The Chromosome-Based Rubber Tree Genome Provides New Insights into Spurge Genome Evolution and Rubber Biosynthesis.</title>
        <authorList>
            <person name="Liu J."/>
            <person name="Shi C."/>
            <person name="Shi C.C."/>
            <person name="Li W."/>
            <person name="Zhang Q.J."/>
            <person name="Zhang Y."/>
            <person name="Li K."/>
            <person name="Lu H.F."/>
            <person name="Shi C."/>
            <person name="Zhu S.T."/>
            <person name="Xiao Z.Y."/>
            <person name="Nan H."/>
            <person name="Yue Y."/>
            <person name="Zhu X.G."/>
            <person name="Wu Y."/>
            <person name="Hong X.N."/>
            <person name="Fan G.Y."/>
            <person name="Tong Y."/>
            <person name="Zhang D."/>
            <person name="Mao C.L."/>
            <person name="Liu Y.L."/>
            <person name="Hao S.J."/>
            <person name="Liu W.Q."/>
            <person name="Lv M.Q."/>
            <person name="Zhang H.B."/>
            <person name="Liu Y."/>
            <person name="Hu-Tang G.R."/>
            <person name="Wang J.P."/>
            <person name="Wang J.H."/>
            <person name="Sun Y.H."/>
            <person name="Ni S.B."/>
            <person name="Chen W.B."/>
            <person name="Zhang X.C."/>
            <person name="Jiao Y.N."/>
            <person name="Eichler E.E."/>
            <person name="Li G.H."/>
            <person name="Liu X."/>
            <person name="Gao L.Z."/>
        </authorList>
    </citation>
    <scope>NUCLEOTIDE SEQUENCE [LARGE SCALE GENOMIC DNA]</scope>
    <source>
        <strain evidence="5">cv. GT1</strain>
        <tissue evidence="4">Leaf</tissue>
    </source>
</reference>
<keyword evidence="2" id="KW-0407">Ion channel</keyword>
<gene>
    <name evidence="4" type="ORF">GH714_009081</name>
</gene>
<feature type="domain" description="Cyclic nucleotide-binding" evidence="3">
    <location>
        <begin position="159"/>
        <end position="234"/>
    </location>
</feature>
<keyword evidence="1" id="KW-0406">Ion transport</keyword>
<accession>A0A6A6LFB0</accession>
<proteinExistence type="predicted"/>
<dbReference type="GO" id="GO:0034220">
    <property type="term" value="P:monoatomic ion transmembrane transport"/>
    <property type="evidence" value="ECO:0007669"/>
    <property type="project" value="UniProtKB-KW"/>
</dbReference>
<evidence type="ECO:0000256" key="2">
    <source>
        <dbReference type="ARBA" id="ARBA00023303"/>
    </source>
</evidence>
<dbReference type="Proteomes" id="UP000467840">
    <property type="component" value="Chromosome 4"/>
</dbReference>
<dbReference type="EMBL" id="JAAGAX010000010">
    <property type="protein sequence ID" value="KAF2300111.1"/>
    <property type="molecule type" value="Genomic_DNA"/>
</dbReference>
<name>A0A6A6LFB0_HEVBR</name>
<dbReference type="InterPro" id="IPR000595">
    <property type="entry name" value="cNMP-bd_dom"/>
</dbReference>
<sequence length="234" mass="26756">MGRFGSSRFARLLELAGTFYLLRDKKTAGIASAILRCQIVQMNSLIAGMLKTLPGLTGSSQATSHIIVIQVGSYFHLRYLQSTTKRLEVWKIQRSDTEKWMHHSQLPSGLKQSVRKYDQYRWLNAKGVDEEELIKSLPIDLQKKVKRHLRFYLLRQVPLFDEMDENMLDAICEGLMPALCTKGMFLVKEGDPVNQMLFIIRGHFDSYSADITKTRFFNLSTIGPGDFCGEELLT</sequence>
<dbReference type="InterPro" id="IPR014710">
    <property type="entry name" value="RmlC-like_jellyroll"/>
</dbReference>